<feature type="transmembrane region" description="Helical" evidence="5">
    <location>
        <begin position="103"/>
        <end position="130"/>
    </location>
</feature>
<dbReference type="PRINTS" id="PR02024">
    <property type="entry name" value="AQUAPORIN11"/>
</dbReference>
<dbReference type="InterPro" id="IPR016697">
    <property type="entry name" value="Aquaporin_11/12"/>
</dbReference>
<dbReference type="PANTHER" id="PTHR21191:SF7">
    <property type="entry name" value="AQUAPORIN-11"/>
    <property type="match status" value="1"/>
</dbReference>
<dbReference type="EMBL" id="SRLO01011054">
    <property type="protein sequence ID" value="TNN26066.1"/>
    <property type="molecule type" value="Genomic_DNA"/>
</dbReference>
<dbReference type="GO" id="GO:0016020">
    <property type="term" value="C:membrane"/>
    <property type="evidence" value="ECO:0007669"/>
    <property type="project" value="UniProtKB-SubCell"/>
</dbReference>
<evidence type="ECO:0000313" key="6">
    <source>
        <dbReference type="EMBL" id="TNN26066.1"/>
    </source>
</evidence>
<reference evidence="6 7" key="1">
    <citation type="submission" date="2019-03" db="EMBL/GenBank/DDBJ databases">
        <title>First draft genome of Liparis tanakae, snailfish: a comprehensive survey of snailfish specific genes.</title>
        <authorList>
            <person name="Kim W."/>
            <person name="Song I."/>
            <person name="Jeong J.-H."/>
            <person name="Kim D."/>
            <person name="Kim S."/>
            <person name="Ryu S."/>
            <person name="Song J.Y."/>
            <person name="Lee S.K."/>
        </authorList>
    </citation>
    <scope>NUCLEOTIDE SEQUENCE [LARGE SCALE GENOMIC DNA]</scope>
    <source>
        <tissue evidence="6">Muscle</tissue>
    </source>
</reference>
<dbReference type="InterPro" id="IPR023271">
    <property type="entry name" value="Aquaporin-like"/>
</dbReference>
<gene>
    <name evidence="6" type="primary">AQP11_0</name>
    <name evidence="6" type="ORF">EYF80_063798</name>
</gene>
<feature type="transmembrane region" description="Helical" evidence="5">
    <location>
        <begin position="150"/>
        <end position="172"/>
    </location>
</feature>
<protein>
    <recommendedName>
        <fullName evidence="5">Aquaporin</fullName>
    </recommendedName>
</protein>
<dbReference type="InterPro" id="IPR051883">
    <property type="entry name" value="AQP11/12_channel"/>
</dbReference>
<comment type="caution">
    <text evidence="6">The sequence shown here is derived from an EMBL/GenBank/DDBJ whole genome shotgun (WGS) entry which is preliminary data.</text>
</comment>
<dbReference type="PANTHER" id="PTHR21191">
    <property type="entry name" value="AQUAPORIN"/>
    <property type="match status" value="1"/>
</dbReference>
<comment type="subcellular location">
    <subcellularLocation>
        <location evidence="1">Membrane</location>
        <topology evidence="1">Multi-pass membrane protein</topology>
    </subcellularLocation>
</comment>
<keyword evidence="2 5" id="KW-0812">Transmembrane</keyword>
<dbReference type="OrthoDB" id="9894770at2759"/>
<dbReference type="SUPFAM" id="SSF81338">
    <property type="entry name" value="Aquaporin-like"/>
    <property type="match status" value="1"/>
</dbReference>
<name>A0A4Z2EB49_9TELE</name>
<dbReference type="AlphaFoldDB" id="A0A4Z2EB49"/>
<evidence type="ECO:0000256" key="5">
    <source>
        <dbReference type="PIRNR" id="PIRNR017529"/>
    </source>
</evidence>
<sequence length="268" mass="28235">MADLRVSLAAVGAAVLLSEAARRAAARLLPGVYWRCALEAAATFQLCSCTHELKLLSGAVPLGLPLGLTLTYVMTVVHLATFRGATCSPYAALESVCRGASGVGAAAVIIACQFAAGVAAQYFAVSIWSLGLSDLHVRHQRFGFRCFDPLGGTLLEAAAVELGCAFAVQAAAMHAHKLDEKLRLHFVAAVITALVYTGGGVSGAIFNPVLAFSVQFPCSGHTYLEYGFVYWLGPGLGMASCILLFEKLLPFLSGENAVRPEIQKKKTQ</sequence>
<dbReference type="PIRSF" id="PIRSF017529">
    <property type="entry name" value="Aquaporin_11/12"/>
    <property type="match status" value="1"/>
</dbReference>
<feature type="transmembrane region" description="Helical" evidence="5">
    <location>
        <begin position="226"/>
        <end position="245"/>
    </location>
</feature>
<evidence type="ECO:0000256" key="3">
    <source>
        <dbReference type="ARBA" id="ARBA00022989"/>
    </source>
</evidence>
<proteinExistence type="inferred from homology"/>
<evidence type="ECO:0000256" key="2">
    <source>
        <dbReference type="ARBA" id="ARBA00022692"/>
    </source>
</evidence>
<feature type="transmembrane region" description="Helical" evidence="5">
    <location>
        <begin position="184"/>
        <end position="206"/>
    </location>
</feature>
<evidence type="ECO:0000256" key="1">
    <source>
        <dbReference type="ARBA" id="ARBA00004141"/>
    </source>
</evidence>
<dbReference type="GO" id="GO:0005737">
    <property type="term" value="C:cytoplasm"/>
    <property type="evidence" value="ECO:0007669"/>
    <property type="project" value="TreeGrafter"/>
</dbReference>
<evidence type="ECO:0000256" key="4">
    <source>
        <dbReference type="ARBA" id="ARBA00023136"/>
    </source>
</evidence>
<keyword evidence="7" id="KW-1185">Reference proteome</keyword>
<feature type="transmembrane region" description="Helical" evidence="5">
    <location>
        <begin position="62"/>
        <end position="82"/>
    </location>
</feature>
<dbReference type="Proteomes" id="UP000314294">
    <property type="component" value="Unassembled WGS sequence"/>
</dbReference>
<accession>A0A4Z2EB49</accession>
<comment type="similarity">
    <text evidence="5">Belongs to the MIP/aquaporin (TC 1.A.8) family.</text>
</comment>
<dbReference type="InterPro" id="IPR023266">
    <property type="entry name" value="Aquaporin_11"/>
</dbReference>
<dbReference type="GO" id="GO:0015267">
    <property type="term" value="F:channel activity"/>
    <property type="evidence" value="ECO:0007669"/>
    <property type="project" value="TreeGrafter"/>
</dbReference>
<keyword evidence="4 5" id="KW-0472">Membrane</keyword>
<organism evidence="6 7">
    <name type="scientific">Liparis tanakae</name>
    <name type="common">Tanaka's snailfish</name>
    <dbReference type="NCBI Taxonomy" id="230148"/>
    <lineage>
        <taxon>Eukaryota</taxon>
        <taxon>Metazoa</taxon>
        <taxon>Chordata</taxon>
        <taxon>Craniata</taxon>
        <taxon>Vertebrata</taxon>
        <taxon>Euteleostomi</taxon>
        <taxon>Actinopterygii</taxon>
        <taxon>Neopterygii</taxon>
        <taxon>Teleostei</taxon>
        <taxon>Neoteleostei</taxon>
        <taxon>Acanthomorphata</taxon>
        <taxon>Eupercaria</taxon>
        <taxon>Perciformes</taxon>
        <taxon>Cottioidei</taxon>
        <taxon>Cottales</taxon>
        <taxon>Liparidae</taxon>
        <taxon>Liparis</taxon>
    </lineage>
</organism>
<dbReference type="Gene3D" id="1.20.1080.10">
    <property type="entry name" value="Glycerol uptake facilitator protein"/>
    <property type="match status" value="1"/>
</dbReference>
<keyword evidence="3 5" id="KW-1133">Transmembrane helix</keyword>
<evidence type="ECO:0000313" key="7">
    <source>
        <dbReference type="Proteomes" id="UP000314294"/>
    </source>
</evidence>